<feature type="compositionally biased region" description="Acidic residues" evidence="1">
    <location>
        <begin position="166"/>
        <end position="176"/>
    </location>
</feature>
<accession>A0A517LTB9</accession>
<dbReference type="OrthoDB" id="275658at2"/>
<evidence type="ECO:0008006" key="5">
    <source>
        <dbReference type="Google" id="ProtNLM"/>
    </source>
</evidence>
<name>A0A517LTB9_9BACT</name>
<sequence length="176" mass="19066" precursor="true">MKRSAFLLLLAAVAIVANLPARSIGQQEAGTTPVANDLPGDEQEAAAGEASDAAQIDGELESDSGVETQRLPPGYSEIITNSQRRKIYQIQQGYQSQIDVLQRQIAALVTSRDAEIGAVLDPQQQQVLKFILEIRERNRTEMEQTISTQRGVTSPQANGPVTAEPALEDTELTPIE</sequence>
<feature type="signal peptide" evidence="2">
    <location>
        <begin position="1"/>
        <end position="23"/>
    </location>
</feature>
<dbReference type="AlphaFoldDB" id="A0A517LTB9"/>
<evidence type="ECO:0000313" key="3">
    <source>
        <dbReference type="EMBL" id="QDS85865.1"/>
    </source>
</evidence>
<feature type="region of interest" description="Disordered" evidence="1">
    <location>
        <begin position="143"/>
        <end position="176"/>
    </location>
</feature>
<feature type="region of interest" description="Disordered" evidence="1">
    <location>
        <begin position="28"/>
        <end position="72"/>
    </location>
</feature>
<reference evidence="3 4" key="1">
    <citation type="submission" date="2019-02" db="EMBL/GenBank/DDBJ databases">
        <title>Deep-cultivation of Planctomycetes and their phenomic and genomic characterization uncovers novel biology.</title>
        <authorList>
            <person name="Wiegand S."/>
            <person name="Jogler M."/>
            <person name="Boedeker C."/>
            <person name="Pinto D."/>
            <person name="Vollmers J."/>
            <person name="Rivas-Marin E."/>
            <person name="Kohn T."/>
            <person name="Peeters S.H."/>
            <person name="Heuer A."/>
            <person name="Rast P."/>
            <person name="Oberbeckmann S."/>
            <person name="Bunk B."/>
            <person name="Jeske O."/>
            <person name="Meyerdierks A."/>
            <person name="Storesund J.E."/>
            <person name="Kallscheuer N."/>
            <person name="Luecker S."/>
            <person name="Lage O.M."/>
            <person name="Pohl T."/>
            <person name="Merkel B.J."/>
            <person name="Hornburger P."/>
            <person name="Mueller R.-W."/>
            <person name="Bruemmer F."/>
            <person name="Labrenz M."/>
            <person name="Spormann A.M."/>
            <person name="Op den Camp H."/>
            <person name="Overmann J."/>
            <person name="Amann R."/>
            <person name="Jetten M.S.M."/>
            <person name="Mascher T."/>
            <person name="Medema M.H."/>
            <person name="Devos D.P."/>
            <person name="Kaster A.-K."/>
            <person name="Ovreas L."/>
            <person name="Rohde M."/>
            <person name="Galperin M.Y."/>
            <person name="Jogler C."/>
        </authorList>
    </citation>
    <scope>NUCLEOTIDE SEQUENCE [LARGE SCALE GENOMIC DNA]</scope>
    <source>
        <strain evidence="3 4">EC9</strain>
    </source>
</reference>
<feature type="compositionally biased region" description="Polar residues" evidence="1">
    <location>
        <begin position="143"/>
        <end position="159"/>
    </location>
</feature>
<organism evidence="3 4">
    <name type="scientific">Rosistilla ulvae</name>
    <dbReference type="NCBI Taxonomy" id="1930277"/>
    <lineage>
        <taxon>Bacteria</taxon>
        <taxon>Pseudomonadati</taxon>
        <taxon>Planctomycetota</taxon>
        <taxon>Planctomycetia</taxon>
        <taxon>Pirellulales</taxon>
        <taxon>Pirellulaceae</taxon>
        <taxon>Rosistilla</taxon>
    </lineage>
</organism>
<dbReference type="EMBL" id="CP036261">
    <property type="protein sequence ID" value="QDS85865.1"/>
    <property type="molecule type" value="Genomic_DNA"/>
</dbReference>
<gene>
    <name evidence="3" type="ORF">EC9_00210</name>
</gene>
<protein>
    <recommendedName>
        <fullName evidence="5">LTXXQ motif protein</fullName>
    </recommendedName>
</protein>
<evidence type="ECO:0000256" key="1">
    <source>
        <dbReference type="SAM" id="MobiDB-lite"/>
    </source>
</evidence>
<dbReference type="RefSeq" id="WP_145341309.1">
    <property type="nucleotide sequence ID" value="NZ_CP036261.1"/>
</dbReference>
<evidence type="ECO:0000256" key="2">
    <source>
        <dbReference type="SAM" id="SignalP"/>
    </source>
</evidence>
<evidence type="ECO:0000313" key="4">
    <source>
        <dbReference type="Proteomes" id="UP000319557"/>
    </source>
</evidence>
<proteinExistence type="predicted"/>
<dbReference type="KEGG" id="ruv:EC9_00210"/>
<feature type="chain" id="PRO_5022160702" description="LTXXQ motif protein" evidence="2">
    <location>
        <begin position="24"/>
        <end position="176"/>
    </location>
</feature>
<feature type="compositionally biased region" description="Low complexity" evidence="1">
    <location>
        <begin position="45"/>
        <end position="55"/>
    </location>
</feature>
<dbReference type="Proteomes" id="UP000319557">
    <property type="component" value="Chromosome"/>
</dbReference>
<keyword evidence="4" id="KW-1185">Reference proteome</keyword>
<keyword evidence="2" id="KW-0732">Signal</keyword>